<evidence type="ECO:0008006" key="5">
    <source>
        <dbReference type="Google" id="ProtNLM"/>
    </source>
</evidence>
<accession>A0AAD9P398</accession>
<dbReference type="Gene3D" id="3.60.20.40">
    <property type="match status" value="1"/>
</dbReference>
<evidence type="ECO:0000256" key="2">
    <source>
        <dbReference type="SAM" id="Phobius"/>
    </source>
</evidence>
<sequence>MSGATSYQDVCLDGPSPKAKVDKQQLIGAQATSPDSIGSEVAPLQIEESHSRTKSETSESLKIIIVSSIVFGIAVLVALIVSIKYAPPQVSLKSAVVVADDKACSDIGIDILKKGGSGVDAAVAALLCQGVVHMHTSGIGGGGCMLIREHMDQETVVIDFREEVSAAPPNITGSVEMGSFVAIPGQLRGLEMAHKKYGQLSWKEVVMPAVDLAKKALVNVSSPTGDLKLLESLSRTLERVAHSGADAVYKGTVADDIIKTINENGGTFVKDDLSNYKARLSKPAAATFHGITVETAPSPAGGPILLMILNVLETFPLSPSNASDLATYHRLIEVCRLTDSLRYVHRLIETIQLAMGNLHKLGDSASGNVTDQLISKQFADELHKKIGTSTHSWNYYTDEPNFVPADIEGTHVFVKTHLGDYVSVISSLGGVAGEQTLSSNGIVLNNALVSFKKASSQGNVYKPGARPTFLLTPAIVHAEKRPCGIQNAVGGSRGSAAISDVAQVILNMVAYSMTLSDAIKAPRFQCTFHAPNVTYNRPLEASVVKFLHEKGHDLQLTVGNATNHVGGVARINETVHGYAESVGGGSVTFGD</sequence>
<dbReference type="AlphaFoldDB" id="A0AAD9P398"/>
<dbReference type="InterPro" id="IPR029055">
    <property type="entry name" value="Ntn_hydrolases_N"/>
</dbReference>
<dbReference type="PANTHER" id="PTHR11686:SF9">
    <property type="entry name" value="RE13973P"/>
    <property type="match status" value="1"/>
</dbReference>
<evidence type="ECO:0000313" key="4">
    <source>
        <dbReference type="Proteomes" id="UP001209878"/>
    </source>
</evidence>
<protein>
    <recommendedName>
        <fullName evidence="5">Gamma-glutamyltranspeptidase</fullName>
    </recommendedName>
</protein>
<dbReference type="Pfam" id="PF01019">
    <property type="entry name" value="G_glu_transpept"/>
    <property type="match status" value="2"/>
</dbReference>
<reference evidence="3" key="1">
    <citation type="journal article" date="2023" name="Mol. Biol. Evol.">
        <title>Third-Generation Sequencing Reveals the Adaptive Role of the Epigenome in Three Deep-Sea Polychaetes.</title>
        <authorList>
            <person name="Perez M."/>
            <person name="Aroh O."/>
            <person name="Sun Y."/>
            <person name="Lan Y."/>
            <person name="Juniper S.K."/>
            <person name="Young C.R."/>
            <person name="Angers B."/>
            <person name="Qian P.Y."/>
        </authorList>
    </citation>
    <scope>NUCLEOTIDE SEQUENCE</scope>
    <source>
        <strain evidence="3">R07B-5</strain>
    </source>
</reference>
<dbReference type="InterPro" id="IPR043137">
    <property type="entry name" value="GGT_ssub_C"/>
</dbReference>
<keyword evidence="2" id="KW-1133">Transmembrane helix</keyword>
<feature type="binding site" evidence="1">
    <location>
        <position position="494"/>
    </location>
    <ligand>
        <name>L-glutamate</name>
        <dbReference type="ChEBI" id="CHEBI:29985"/>
    </ligand>
</feature>
<dbReference type="Gene3D" id="1.10.246.130">
    <property type="match status" value="2"/>
</dbReference>
<dbReference type="Proteomes" id="UP001209878">
    <property type="component" value="Unassembled WGS sequence"/>
</dbReference>
<keyword evidence="2" id="KW-0812">Transmembrane</keyword>
<dbReference type="GO" id="GO:0005886">
    <property type="term" value="C:plasma membrane"/>
    <property type="evidence" value="ECO:0007669"/>
    <property type="project" value="TreeGrafter"/>
</dbReference>
<dbReference type="GO" id="GO:0036374">
    <property type="term" value="F:glutathione hydrolase activity"/>
    <property type="evidence" value="ECO:0007669"/>
    <property type="project" value="InterPro"/>
</dbReference>
<feature type="transmembrane region" description="Helical" evidence="2">
    <location>
        <begin position="61"/>
        <end position="83"/>
    </location>
</feature>
<dbReference type="EMBL" id="JAODUO010000168">
    <property type="protein sequence ID" value="KAK2187348.1"/>
    <property type="molecule type" value="Genomic_DNA"/>
</dbReference>
<keyword evidence="2" id="KW-0472">Membrane</keyword>
<name>A0AAD9P398_RIDPI</name>
<keyword evidence="4" id="KW-1185">Reference proteome</keyword>
<gene>
    <name evidence="3" type="ORF">NP493_168g00007</name>
</gene>
<dbReference type="PANTHER" id="PTHR11686">
    <property type="entry name" value="GAMMA GLUTAMYL TRANSPEPTIDASE"/>
    <property type="match status" value="1"/>
</dbReference>
<evidence type="ECO:0000256" key="1">
    <source>
        <dbReference type="PIRSR" id="PIRSR600101-2"/>
    </source>
</evidence>
<dbReference type="PRINTS" id="PR01210">
    <property type="entry name" value="GGTRANSPTASE"/>
</dbReference>
<dbReference type="InterPro" id="IPR043138">
    <property type="entry name" value="GGT_lsub"/>
</dbReference>
<dbReference type="InterPro" id="IPR000101">
    <property type="entry name" value="GGT_peptidase"/>
</dbReference>
<comment type="caution">
    <text evidence="3">The sequence shown here is derived from an EMBL/GenBank/DDBJ whole genome shotgun (WGS) entry which is preliminary data.</text>
</comment>
<feature type="binding site" evidence="1">
    <location>
        <position position="161"/>
    </location>
    <ligand>
        <name>L-glutamate</name>
        <dbReference type="ChEBI" id="CHEBI:29985"/>
    </ligand>
</feature>
<evidence type="ECO:0000313" key="3">
    <source>
        <dbReference type="EMBL" id="KAK2187348.1"/>
    </source>
</evidence>
<dbReference type="SUPFAM" id="SSF56235">
    <property type="entry name" value="N-terminal nucleophile aminohydrolases (Ntn hydrolases)"/>
    <property type="match status" value="1"/>
</dbReference>
<proteinExistence type="predicted"/>
<dbReference type="GO" id="GO:0006751">
    <property type="term" value="P:glutathione catabolic process"/>
    <property type="evidence" value="ECO:0007669"/>
    <property type="project" value="InterPro"/>
</dbReference>
<organism evidence="3 4">
    <name type="scientific">Ridgeia piscesae</name>
    <name type="common">Tubeworm</name>
    <dbReference type="NCBI Taxonomy" id="27915"/>
    <lineage>
        <taxon>Eukaryota</taxon>
        <taxon>Metazoa</taxon>
        <taxon>Spiralia</taxon>
        <taxon>Lophotrochozoa</taxon>
        <taxon>Annelida</taxon>
        <taxon>Polychaeta</taxon>
        <taxon>Sedentaria</taxon>
        <taxon>Canalipalpata</taxon>
        <taxon>Sabellida</taxon>
        <taxon>Siboglinidae</taxon>
        <taxon>Ridgeia</taxon>
    </lineage>
</organism>